<keyword evidence="1" id="KW-0233">DNA recombination</keyword>
<evidence type="ECO:0000313" key="3">
    <source>
        <dbReference type="EMBL" id="MBU9356323.1"/>
    </source>
</evidence>
<evidence type="ECO:0000256" key="2">
    <source>
        <dbReference type="SAM" id="MobiDB-lite"/>
    </source>
</evidence>
<sequence>MHVLVDVHLPNSVDRALEPRIGNCTMFVVRYIQAMLGHADIKTTQVYTRVSIHALKDIHTATHPARLARTVRNPTDPTGRRRRRPIYWPSLTTRPTPNPAACKTGAPCA</sequence>
<dbReference type="Gene3D" id="1.10.443.10">
    <property type="entry name" value="Intergrase catalytic core"/>
    <property type="match status" value="1"/>
</dbReference>
<dbReference type="Proteomes" id="UP001196915">
    <property type="component" value="Unassembled WGS sequence"/>
</dbReference>
<comment type="caution">
    <text evidence="3">The sequence shown here is derived from an EMBL/GenBank/DDBJ whole genome shotgun (WGS) entry which is preliminary data.</text>
</comment>
<accession>A0AAP2HHP2</accession>
<reference evidence="3" key="1">
    <citation type="submission" date="2021-06" db="EMBL/GenBank/DDBJ databases">
        <title>A collection of bacterial strains from the Burkholderia cepacia Research Laboratory and Repository.</title>
        <authorList>
            <person name="Lipuma J."/>
            <person name="Spilker T."/>
        </authorList>
    </citation>
    <scope>NUCLEOTIDE SEQUENCE</scope>
    <source>
        <strain evidence="3">AU37435</strain>
    </source>
</reference>
<dbReference type="AlphaFoldDB" id="A0AAP2HHP2"/>
<evidence type="ECO:0000313" key="4">
    <source>
        <dbReference type="Proteomes" id="UP001196915"/>
    </source>
</evidence>
<gene>
    <name evidence="3" type="ORF">KTE52_08240</name>
</gene>
<feature type="region of interest" description="Disordered" evidence="2">
    <location>
        <begin position="65"/>
        <end position="109"/>
    </location>
</feature>
<dbReference type="GO" id="GO:0015074">
    <property type="term" value="P:DNA integration"/>
    <property type="evidence" value="ECO:0007669"/>
    <property type="project" value="InterPro"/>
</dbReference>
<dbReference type="GO" id="GO:0003677">
    <property type="term" value="F:DNA binding"/>
    <property type="evidence" value="ECO:0007669"/>
    <property type="project" value="InterPro"/>
</dbReference>
<dbReference type="InterPro" id="IPR011010">
    <property type="entry name" value="DNA_brk_join_enz"/>
</dbReference>
<evidence type="ECO:0000256" key="1">
    <source>
        <dbReference type="ARBA" id="ARBA00023172"/>
    </source>
</evidence>
<protein>
    <submittedName>
        <fullName evidence="3">Recombinase</fullName>
    </submittedName>
</protein>
<organism evidence="3 4">
    <name type="scientific">Burkholderia multivorans</name>
    <dbReference type="NCBI Taxonomy" id="87883"/>
    <lineage>
        <taxon>Bacteria</taxon>
        <taxon>Pseudomonadati</taxon>
        <taxon>Pseudomonadota</taxon>
        <taxon>Betaproteobacteria</taxon>
        <taxon>Burkholderiales</taxon>
        <taxon>Burkholderiaceae</taxon>
        <taxon>Burkholderia</taxon>
        <taxon>Burkholderia cepacia complex</taxon>
    </lineage>
</organism>
<dbReference type="EMBL" id="JAHPMX010000003">
    <property type="protein sequence ID" value="MBU9356323.1"/>
    <property type="molecule type" value="Genomic_DNA"/>
</dbReference>
<proteinExistence type="predicted"/>
<name>A0AAP2HHP2_9BURK</name>
<dbReference type="InterPro" id="IPR013762">
    <property type="entry name" value="Integrase-like_cat_sf"/>
</dbReference>
<dbReference type="GO" id="GO:0006310">
    <property type="term" value="P:DNA recombination"/>
    <property type="evidence" value="ECO:0007669"/>
    <property type="project" value="UniProtKB-KW"/>
</dbReference>
<dbReference type="SUPFAM" id="SSF56349">
    <property type="entry name" value="DNA breaking-rejoining enzymes"/>
    <property type="match status" value="1"/>
</dbReference>